<feature type="DNA-binding region" description="H-T-H motif" evidence="2">
    <location>
        <begin position="29"/>
        <end position="48"/>
    </location>
</feature>
<dbReference type="InterPro" id="IPR001647">
    <property type="entry name" value="HTH_TetR"/>
</dbReference>
<dbReference type="STRING" id="189425.PGRAT_32075"/>
<feature type="domain" description="HTH tetR-type" evidence="3">
    <location>
        <begin position="6"/>
        <end position="66"/>
    </location>
</feature>
<keyword evidence="1 2" id="KW-0238">DNA-binding</keyword>
<protein>
    <submittedName>
        <fullName evidence="4">TetR family transcriptional regulator</fullName>
    </submittedName>
</protein>
<evidence type="ECO:0000259" key="3">
    <source>
        <dbReference type="PROSITE" id="PS50977"/>
    </source>
</evidence>
<name>A0A089MEH9_9BACL</name>
<proteinExistence type="predicted"/>
<dbReference type="SUPFAM" id="SSF46689">
    <property type="entry name" value="Homeodomain-like"/>
    <property type="match status" value="1"/>
</dbReference>
<evidence type="ECO:0000313" key="4">
    <source>
        <dbReference type="EMBL" id="AIQ71712.1"/>
    </source>
</evidence>
<dbReference type="PROSITE" id="PS50977">
    <property type="entry name" value="HTH_TETR_2"/>
    <property type="match status" value="1"/>
</dbReference>
<dbReference type="Proteomes" id="UP000029500">
    <property type="component" value="Chromosome"/>
</dbReference>
<organism evidence="4 5">
    <name type="scientific">Paenibacillus graminis</name>
    <dbReference type="NCBI Taxonomy" id="189425"/>
    <lineage>
        <taxon>Bacteria</taxon>
        <taxon>Bacillati</taxon>
        <taxon>Bacillota</taxon>
        <taxon>Bacilli</taxon>
        <taxon>Bacillales</taxon>
        <taxon>Paenibacillaceae</taxon>
        <taxon>Paenibacillus</taxon>
    </lineage>
</organism>
<dbReference type="Pfam" id="PF00440">
    <property type="entry name" value="TetR_N"/>
    <property type="match status" value="1"/>
</dbReference>
<dbReference type="eggNOG" id="COG1309">
    <property type="taxonomic scope" value="Bacteria"/>
</dbReference>
<reference evidence="4 5" key="1">
    <citation type="submission" date="2014-08" db="EMBL/GenBank/DDBJ databases">
        <title>Comparative genomics of the Paenibacillus odorifer group.</title>
        <authorList>
            <person name="den Bakker H.C."/>
            <person name="Tsai Y.-C."/>
            <person name="Martin N."/>
            <person name="Korlach J."/>
            <person name="Wiedmann M."/>
        </authorList>
    </citation>
    <scope>NUCLEOTIDE SEQUENCE [LARGE SCALE GENOMIC DNA]</scope>
    <source>
        <strain evidence="4 5">DSM 15220</strain>
    </source>
</reference>
<dbReference type="InterPro" id="IPR009057">
    <property type="entry name" value="Homeodomain-like_sf"/>
</dbReference>
<dbReference type="KEGG" id="pgm:PGRAT_32075"/>
<evidence type="ECO:0000256" key="1">
    <source>
        <dbReference type="ARBA" id="ARBA00023125"/>
    </source>
</evidence>
<gene>
    <name evidence="4" type="ORF">PGRAT_32075</name>
</gene>
<dbReference type="OrthoDB" id="153047at2"/>
<dbReference type="HOGENOM" id="CLU_1432789_0_0_9"/>
<dbReference type="EMBL" id="CP009287">
    <property type="protein sequence ID" value="AIQ71712.1"/>
    <property type="molecule type" value="Genomic_DNA"/>
</dbReference>
<sequence length="189" mass="21252">MGRKQAFTKSELLDQTKQLLLQHGYEGFQLKLLSENLVGARSTIYQYYGNKDEIVAACMKRAMEGVLRKASAIDETDCMIALQNLLTVYLEEADFHQLLGDAHKINTANSVAAANDLEFVEQAHITLKNQLELLFVRAQEEGHLHTSIPLPVIIGVYFNLIETPNMLNMPTPEWSKLLYKMWLGGAGRG</sequence>
<evidence type="ECO:0000313" key="5">
    <source>
        <dbReference type="Proteomes" id="UP000029500"/>
    </source>
</evidence>
<dbReference type="RefSeq" id="WP_025705700.1">
    <property type="nucleotide sequence ID" value="NZ_CP009287.1"/>
</dbReference>
<evidence type="ECO:0000256" key="2">
    <source>
        <dbReference type="PROSITE-ProRule" id="PRU00335"/>
    </source>
</evidence>
<dbReference type="AlphaFoldDB" id="A0A089MEH9"/>
<accession>A0A089MEH9</accession>
<keyword evidence="5" id="KW-1185">Reference proteome</keyword>
<dbReference type="Gene3D" id="1.10.357.10">
    <property type="entry name" value="Tetracycline Repressor, domain 2"/>
    <property type="match status" value="1"/>
</dbReference>
<dbReference type="GO" id="GO:0003677">
    <property type="term" value="F:DNA binding"/>
    <property type="evidence" value="ECO:0007669"/>
    <property type="project" value="UniProtKB-UniRule"/>
</dbReference>